<organism evidence="2 3">
    <name type="scientific">Campylobacter rectus</name>
    <name type="common">Wolinella recta</name>
    <dbReference type="NCBI Taxonomy" id="203"/>
    <lineage>
        <taxon>Bacteria</taxon>
        <taxon>Pseudomonadati</taxon>
        <taxon>Campylobacterota</taxon>
        <taxon>Epsilonproteobacteria</taxon>
        <taxon>Campylobacterales</taxon>
        <taxon>Campylobacteraceae</taxon>
        <taxon>Campylobacter</taxon>
    </lineage>
</organism>
<dbReference type="InterPro" id="IPR008719">
    <property type="entry name" value="N2O_reductase_NosL"/>
</dbReference>
<dbReference type="KEGG" id="crx:CRECT_0035"/>
<feature type="chain" id="PRO_5026262004" evidence="1">
    <location>
        <begin position="22"/>
        <end position="378"/>
    </location>
</feature>
<dbReference type="PANTHER" id="PTHR41247">
    <property type="entry name" value="HTH-TYPE TRANSCRIPTIONAL REPRESSOR YCNK"/>
    <property type="match status" value="1"/>
</dbReference>
<proteinExistence type="predicted"/>
<dbReference type="Proteomes" id="UP000502377">
    <property type="component" value="Chromosome"/>
</dbReference>
<accession>A0A6G5QJ63</accession>
<sequence>MILRSVLGSALLAALLFGAGANEQAGKMKPMFQSVDPSKATLVGSGEDKEYCAVCGMNLVKFYKTNHVWNGKQVASLHCLYELTEGKIPSDAQVVDTKNLNLIDANNAFYVVGSKIGGTMTRNSKYAFSTEADAKEFQAENGGEIMSFAKAYEIAGQDFEGDNKMIKAKREGGVYAHGKEFYETNCAKTEAKNFKAISELKAHLKKTCDAKGASKAPDYDKHIQAAALYLWDAPASLGAGDQSSKSKQKMQKSERIVVPKGARCPVCGMLVGKNPNWATMIKTDKEEFYFDGVKDMMKYYFEKGGQFEQIYVSDYYKLTKIDAKSAFYVSGSNVFGPMGNELIPFASEEDAKTFARDHGGKKIVKFDEITALMLEGLM</sequence>
<dbReference type="EMBL" id="CP012543">
    <property type="protein sequence ID" value="QCD45753.1"/>
    <property type="molecule type" value="Genomic_DNA"/>
</dbReference>
<evidence type="ECO:0000313" key="2">
    <source>
        <dbReference type="EMBL" id="QCD45753.1"/>
    </source>
</evidence>
<dbReference type="PANTHER" id="PTHR41247:SF1">
    <property type="entry name" value="HTH-TYPE TRANSCRIPTIONAL REPRESSOR YCNK"/>
    <property type="match status" value="1"/>
</dbReference>
<dbReference type="Gene3D" id="3.30.70.2050">
    <property type="match status" value="2"/>
</dbReference>
<dbReference type="AlphaFoldDB" id="A0A6G5QJ63"/>
<dbReference type="Pfam" id="PF05573">
    <property type="entry name" value="NosL"/>
    <property type="match status" value="2"/>
</dbReference>
<evidence type="ECO:0000256" key="1">
    <source>
        <dbReference type="SAM" id="SignalP"/>
    </source>
</evidence>
<protein>
    <submittedName>
        <fullName evidence="2">NosL family protein</fullName>
    </submittedName>
</protein>
<reference evidence="2 3" key="1">
    <citation type="submission" date="2016-07" db="EMBL/GenBank/DDBJ databases">
        <title>Comparative genomics of the Campylobacter concisus group.</title>
        <authorList>
            <person name="Miller W.G."/>
            <person name="Yee E."/>
            <person name="Chapman M.H."/>
            <person name="Huynh S."/>
            <person name="Bono J.L."/>
            <person name="On S.L.W."/>
            <person name="StLeger J."/>
            <person name="Foster G."/>
            <person name="Parker C.T."/>
        </authorList>
    </citation>
    <scope>NUCLEOTIDE SEQUENCE [LARGE SCALE GENOMIC DNA]</scope>
    <source>
        <strain evidence="2 3">ATCC 33238</strain>
    </source>
</reference>
<name>A0A6G5QJ63_CAMRE</name>
<evidence type="ECO:0000313" key="3">
    <source>
        <dbReference type="Proteomes" id="UP000502377"/>
    </source>
</evidence>
<keyword evidence="1" id="KW-0732">Signal</keyword>
<dbReference type="SUPFAM" id="SSF160387">
    <property type="entry name" value="NosL/MerB-like"/>
    <property type="match status" value="2"/>
</dbReference>
<gene>
    <name evidence="2" type="ORF">CRECT_0035</name>
</gene>
<feature type="signal peptide" evidence="1">
    <location>
        <begin position="1"/>
        <end position="21"/>
    </location>
</feature>
<dbReference type="RefSeq" id="WP_002943058.1">
    <property type="nucleotide sequence ID" value="NZ_CP012543.1"/>
</dbReference>